<dbReference type="Gene3D" id="2.40.50.100">
    <property type="match status" value="1"/>
</dbReference>
<feature type="domain" description="Multidrug resistance protein MdtA-like barrel-sandwich hybrid" evidence="2">
    <location>
        <begin position="66"/>
        <end position="218"/>
    </location>
</feature>
<dbReference type="KEGG" id="ppd:Ppro_0145"/>
<dbReference type="NCBIfam" id="TIGR01730">
    <property type="entry name" value="RND_mfp"/>
    <property type="match status" value="1"/>
</dbReference>
<comment type="similarity">
    <text evidence="1">Belongs to the membrane fusion protein (MFP) (TC 8.A.1) family.</text>
</comment>
<evidence type="ECO:0000313" key="3">
    <source>
        <dbReference type="EMBL" id="ABK97781.1"/>
    </source>
</evidence>
<evidence type="ECO:0000313" key="4">
    <source>
        <dbReference type="Proteomes" id="UP000006732"/>
    </source>
</evidence>
<dbReference type="PANTHER" id="PTHR30469">
    <property type="entry name" value="MULTIDRUG RESISTANCE PROTEIN MDTA"/>
    <property type="match status" value="1"/>
</dbReference>
<accession>A1AKB1</accession>
<dbReference type="OrthoDB" id="9806939at2"/>
<dbReference type="InterPro" id="IPR058625">
    <property type="entry name" value="MdtA-like_BSH"/>
</dbReference>
<dbReference type="InterPro" id="IPR006143">
    <property type="entry name" value="RND_pump_MFP"/>
</dbReference>
<evidence type="ECO:0000259" key="2">
    <source>
        <dbReference type="Pfam" id="PF25917"/>
    </source>
</evidence>
<sequence>MKSLPMPGRTLALAAVIIPLLALFIYVGFRSGPLAPVSVTTATVTKRTITPALYGIGTVEARYSFKIGPTFAGRIKQINVNVGDHVTAGQLLGEMDPVDLDDRVRSLESTFNRATAALREAEARHAYALKQAKRYEGLLASGAVSEEIVATKLQELQVADAALSAAREDTARVRSDREALVAQRNNVRLVSPKGGIVARRDAEPGSTVVAGQTVVEIVDPDTLWVNARFDQTSASGLSGGLPARIVLRSREGVVLKGRVLRIEPKADSVTEEMLAKISFDSFPKPLPPLGELAEVTIDLPPVAPAPVVPNAAIRRLGDQTGVWRITGKAMSFVPIKQGQSDLSGAVQVREGLNTDDLVVLYSEKALTPRSRFRIVERIPGVPK</sequence>
<proteinExistence type="inferred from homology"/>
<dbReference type="RefSeq" id="WP_011734095.1">
    <property type="nucleotide sequence ID" value="NC_008609.1"/>
</dbReference>
<gene>
    <name evidence="3" type="ordered locus">Ppro_0145</name>
</gene>
<dbReference type="Gene3D" id="2.40.30.170">
    <property type="match status" value="1"/>
</dbReference>
<dbReference type="Proteomes" id="UP000006732">
    <property type="component" value="Chromosome"/>
</dbReference>
<protein>
    <submittedName>
        <fullName evidence="3">Efflux transporter, RND family, MFP subunit</fullName>
    </submittedName>
</protein>
<dbReference type="Pfam" id="PF25917">
    <property type="entry name" value="BSH_RND"/>
    <property type="match status" value="1"/>
</dbReference>
<dbReference type="PANTHER" id="PTHR30469:SF15">
    <property type="entry name" value="HLYD FAMILY OF SECRETION PROTEINS"/>
    <property type="match status" value="1"/>
</dbReference>
<evidence type="ECO:0000256" key="1">
    <source>
        <dbReference type="ARBA" id="ARBA00009477"/>
    </source>
</evidence>
<name>A1AKB1_PELPD</name>
<dbReference type="EMBL" id="CP000482">
    <property type="protein sequence ID" value="ABK97781.1"/>
    <property type="molecule type" value="Genomic_DNA"/>
</dbReference>
<dbReference type="GO" id="GO:0015562">
    <property type="term" value="F:efflux transmembrane transporter activity"/>
    <property type="evidence" value="ECO:0007669"/>
    <property type="project" value="TreeGrafter"/>
</dbReference>
<dbReference type="AlphaFoldDB" id="A1AKB1"/>
<dbReference type="SUPFAM" id="SSF111369">
    <property type="entry name" value="HlyD-like secretion proteins"/>
    <property type="match status" value="1"/>
</dbReference>
<reference evidence="3 4" key="1">
    <citation type="submission" date="2006-10" db="EMBL/GenBank/DDBJ databases">
        <title>Complete sequence of chromosome of Pelobacter propionicus DSM 2379.</title>
        <authorList>
            <consortium name="US DOE Joint Genome Institute"/>
            <person name="Copeland A."/>
            <person name="Lucas S."/>
            <person name="Lapidus A."/>
            <person name="Barry K."/>
            <person name="Detter J.C."/>
            <person name="Glavina del Rio T."/>
            <person name="Hammon N."/>
            <person name="Israni S."/>
            <person name="Dalin E."/>
            <person name="Tice H."/>
            <person name="Pitluck S."/>
            <person name="Saunders E."/>
            <person name="Brettin T."/>
            <person name="Bruce D."/>
            <person name="Han C."/>
            <person name="Tapia R."/>
            <person name="Schmutz J."/>
            <person name="Larimer F."/>
            <person name="Land M."/>
            <person name="Hauser L."/>
            <person name="Kyrpides N."/>
            <person name="Kim E."/>
            <person name="Lovley D."/>
            <person name="Richardson P."/>
        </authorList>
    </citation>
    <scope>NUCLEOTIDE SEQUENCE [LARGE SCALE GENOMIC DNA]</scope>
    <source>
        <strain evidence="4">DSM 2379 / NBRC 103807 / OttBd1</strain>
    </source>
</reference>
<dbReference type="STRING" id="338966.Ppro_0145"/>
<dbReference type="HOGENOM" id="CLU_018816_14_4_7"/>
<dbReference type="eggNOG" id="COG0845">
    <property type="taxonomic scope" value="Bacteria"/>
</dbReference>
<keyword evidence="4" id="KW-1185">Reference proteome</keyword>
<dbReference type="GO" id="GO:1990281">
    <property type="term" value="C:efflux pump complex"/>
    <property type="evidence" value="ECO:0007669"/>
    <property type="project" value="TreeGrafter"/>
</dbReference>
<organism evidence="3 4">
    <name type="scientific">Pelobacter propionicus (strain DSM 2379 / NBRC 103807 / OttBd1)</name>
    <dbReference type="NCBI Taxonomy" id="338966"/>
    <lineage>
        <taxon>Bacteria</taxon>
        <taxon>Pseudomonadati</taxon>
        <taxon>Thermodesulfobacteriota</taxon>
        <taxon>Desulfuromonadia</taxon>
        <taxon>Desulfuromonadales</taxon>
        <taxon>Desulfuromonadaceae</taxon>
        <taxon>Pelobacter</taxon>
    </lineage>
</organism>
<dbReference type="Gene3D" id="2.40.420.20">
    <property type="match status" value="1"/>
</dbReference>
<dbReference type="Gene3D" id="1.10.287.470">
    <property type="entry name" value="Helix hairpin bin"/>
    <property type="match status" value="1"/>
</dbReference>